<accession>A0A848LTL1</accession>
<dbReference type="PANTHER" id="PTHR48098">
    <property type="entry name" value="ENTEROCHELIN ESTERASE-RELATED"/>
    <property type="match status" value="1"/>
</dbReference>
<dbReference type="EMBL" id="JABBJJ010000312">
    <property type="protein sequence ID" value="NMO21317.1"/>
    <property type="molecule type" value="Genomic_DNA"/>
</dbReference>
<evidence type="ECO:0000313" key="2">
    <source>
        <dbReference type="Proteomes" id="UP000518300"/>
    </source>
</evidence>
<dbReference type="InterPro" id="IPR029058">
    <property type="entry name" value="AB_hydrolase_fold"/>
</dbReference>
<comment type="caution">
    <text evidence="1">The sequence shown here is derived from an EMBL/GenBank/DDBJ whole genome shotgun (WGS) entry which is preliminary data.</text>
</comment>
<name>A0A848LTL1_9BACT</name>
<organism evidence="1 2">
    <name type="scientific">Pyxidicoccus fallax</name>
    <dbReference type="NCBI Taxonomy" id="394095"/>
    <lineage>
        <taxon>Bacteria</taxon>
        <taxon>Pseudomonadati</taxon>
        <taxon>Myxococcota</taxon>
        <taxon>Myxococcia</taxon>
        <taxon>Myxococcales</taxon>
        <taxon>Cystobacterineae</taxon>
        <taxon>Myxococcaceae</taxon>
        <taxon>Pyxidicoccus</taxon>
    </lineage>
</organism>
<dbReference type="SUPFAM" id="SSF53474">
    <property type="entry name" value="alpha/beta-Hydrolases"/>
    <property type="match status" value="1"/>
</dbReference>
<keyword evidence="2" id="KW-1185">Reference proteome</keyword>
<keyword evidence="1" id="KW-0378">Hydrolase</keyword>
<dbReference type="Pfam" id="PF00756">
    <property type="entry name" value="Esterase"/>
    <property type="match status" value="1"/>
</dbReference>
<dbReference type="AlphaFoldDB" id="A0A848LTL1"/>
<dbReference type="PANTHER" id="PTHR48098:SF6">
    <property type="entry name" value="FERRI-BACILLIBACTIN ESTERASE BESA"/>
    <property type="match status" value="1"/>
</dbReference>
<dbReference type="InterPro" id="IPR050583">
    <property type="entry name" value="Mycobacterial_A85_antigen"/>
</dbReference>
<protein>
    <submittedName>
        <fullName evidence="1">Alpha/beta hydrolase</fullName>
    </submittedName>
</protein>
<gene>
    <name evidence="1" type="ORF">HG543_41670</name>
</gene>
<sequence length="354" mass="39045">MLLALLLSTAASATTVRVHYDVGYGNRITLRGSAAPLSWTVGQNATWTQGNVWTYSWPDSAGDVDLKPLINDTRWATGGNYRVRAGTTVNIFPFFGPSTGTRQQFDNFWSPQLGNTRTLRFYLPPSYSENPLKRYPVLYMHDGQNLFDAATASYGVEWRVDETLNHLIGTGQVDEVIVVGIDHAGAGRIYEYTPCCDSRYGGGGADLYERFLLESVKPFVDANLRTLTGKANTALMGSSLGGLVSFHIGRRRPDVFSKVAGLSSSFWWNNQAMTQAVEQSTVKLPLRFYLDAGTQNDGLAETTRMRDALAADGHVQGADLYYLVAQGAGHTESAWADRVHIPLTYLFPWQGTVY</sequence>
<evidence type="ECO:0000313" key="1">
    <source>
        <dbReference type="EMBL" id="NMO21317.1"/>
    </source>
</evidence>
<dbReference type="Gene3D" id="3.40.50.1820">
    <property type="entry name" value="alpha/beta hydrolase"/>
    <property type="match status" value="1"/>
</dbReference>
<dbReference type="GO" id="GO:0016787">
    <property type="term" value="F:hydrolase activity"/>
    <property type="evidence" value="ECO:0007669"/>
    <property type="project" value="UniProtKB-KW"/>
</dbReference>
<proteinExistence type="predicted"/>
<dbReference type="InterPro" id="IPR000801">
    <property type="entry name" value="Esterase-like"/>
</dbReference>
<dbReference type="Proteomes" id="UP000518300">
    <property type="component" value="Unassembled WGS sequence"/>
</dbReference>
<reference evidence="1 2" key="1">
    <citation type="submission" date="2020-04" db="EMBL/GenBank/DDBJ databases">
        <title>Draft genome of Pyxidicoccus fallax type strain.</title>
        <authorList>
            <person name="Whitworth D.E."/>
        </authorList>
    </citation>
    <scope>NUCLEOTIDE SEQUENCE [LARGE SCALE GENOMIC DNA]</scope>
    <source>
        <strain evidence="1 2">DSM 14698</strain>
    </source>
</reference>